<evidence type="ECO:0000259" key="2">
    <source>
        <dbReference type="Pfam" id="PF07883"/>
    </source>
</evidence>
<protein>
    <submittedName>
        <fullName evidence="3">Cupin domain-containing protein</fullName>
    </submittedName>
</protein>
<dbReference type="InterPro" id="IPR014710">
    <property type="entry name" value="RmlC-like_jellyroll"/>
</dbReference>
<feature type="domain" description="Cupin type-2" evidence="2">
    <location>
        <begin position="56"/>
        <end position="125"/>
    </location>
</feature>
<dbReference type="Proteomes" id="UP000347681">
    <property type="component" value="Unassembled WGS sequence"/>
</dbReference>
<dbReference type="Gene3D" id="2.60.120.10">
    <property type="entry name" value="Jelly Rolls"/>
    <property type="match status" value="1"/>
</dbReference>
<accession>A0A5M5ZS16</accession>
<dbReference type="Pfam" id="PF07883">
    <property type="entry name" value="Cupin_2"/>
    <property type="match status" value="1"/>
</dbReference>
<evidence type="ECO:0000256" key="1">
    <source>
        <dbReference type="ARBA" id="ARBA00022723"/>
    </source>
</evidence>
<evidence type="ECO:0000313" key="3">
    <source>
        <dbReference type="EMBL" id="KAA5379381.1"/>
    </source>
</evidence>
<gene>
    <name evidence="3" type="ORF">F2Y61_21080</name>
</gene>
<dbReference type="AlphaFoldDB" id="A0A5M5ZS16"/>
<dbReference type="SUPFAM" id="SSF51182">
    <property type="entry name" value="RmlC-like cupins"/>
    <property type="match status" value="1"/>
</dbReference>
<dbReference type="InterPro" id="IPR051610">
    <property type="entry name" value="GPI/OXD"/>
</dbReference>
<dbReference type="GO" id="GO:0046872">
    <property type="term" value="F:metal ion binding"/>
    <property type="evidence" value="ECO:0007669"/>
    <property type="project" value="UniProtKB-KW"/>
</dbReference>
<dbReference type="PANTHER" id="PTHR35848:SF6">
    <property type="entry name" value="CUPIN TYPE-2 DOMAIN-CONTAINING PROTEIN"/>
    <property type="match status" value="1"/>
</dbReference>
<reference evidence="3 4" key="1">
    <citation type="journal article" date="2019" name="Nat. Med.">
        <title>A library of human gut bacterial isolates paired with longitudinal multiomics data enables mechanistic microbiome research.</title>
        <authorList>
            <person name="Poyet M."/>
            <person name="Groussin M."/>
            <person name="Gibbons S.M."/>
            <person name="Avila-Pacheco J."/>
            <person name="Jiang X."/>
            <person name="Kearney S.M."/>
            <person name="Perrotta A.R."/>
            <person name="Berdy B."/>
            <person name="Zhao S."/>
            <person name="Lieberman T.D."/>
            <person name="Swanson P.K."/>
            <person name="Smith M."/>
            <person name="Roesemann S."/>
            <person name="Alexander J.E."/>
            <person name="Rich S.A."/>
            <person name="Livny J."/>
            <person name="Vlamakis H."/>
            <person name="Clish C."/>
            <person name="Bullock K."/>
            <person name="Deik A."/>
            <person name="Scott J."/>
            <person name="Pierce K.A."/>
            <person name="Xavier R.J."/>
            <person name="Alm E.J."/>
        </authorList>
    </citation>
    <scope>NUCLEOTIDE SEQUENCE [LARGE SCALE GENOMIC DNA]</scope>
    <source>
        <strain evidence="3 4">BIOML-A5</strain>
    </source>
</reference>
<dbReference type="InterPro" id="IPR011051">
    <property type="entry name" value="RmlC_Cupin_sf"/>
</dbReference>
<evidence type="ECO:0000313" key="4">
    <source>
        <dbReference type="Proteomes" id="UP000347681"/>
    </source>
</evidence>
<comment type="caution">
    <text evidence="3">The sequence shown here is derived from an EMBL/GenBank/DDBJ whole genome shotgun (WGS) entry which is preliminary data.</text>
</comment>
<dbReference type="RefSeq" id="WP_149941249.1">
    <property type="nucleotide sequence ID" value="NZ_VVZB01000021.1"/>
</dbReference>
<dbReference type="InterPro" id="IPR013096">
    <property type="entry name" value="Cupin_2"/>
</dbReference>
<sequence length="149" mass="16657">MKEIKKIATAENFTAVSVGKLNELDDYVLELTPEIKIPGKVFCGASLRTTGSEFSFQMFQPKTETGFLHTHKSHEELYFFLSGTGEFQVDGKVFPISEGSVVRVSPAGKRSVRNNGTMPLIMLCIQYQENTFMKEDAADGNILNEPVKW</sequence>
<dbReference type="EMBL" id="VVZB01000021">
    <property type="protein sequence ID" value="KAA5379381.1"/>
    <property type="molecule type" value="Genomic_DNA"/>
</dbReference>
<organism evidence="3 4">
    <name type="scientific">Phocaeicola dorei</name>
    <dbReference type="NCBI Taxonomy" id="357276"/>
    <lineage>
        <taxon>Bacteria</taxon>
        <taxon>Pseudomonadati</taxon>
        <taxon>Bacteroidota</taxon>
        <taxon>Bacteroidia</taxon>
        <taxon>Bacteroidales</taxon>
        <taxon>Bacteroidaceae</taxon>
        <taxon>Phocaeicola</taxon>
    </lineage>
</organism>
<name>A0A5M5ZS16_9BACT</name>
<proteinExistence type="predicted"/>
<keyword evidence="1" id="KW-0479">Metal-binding</keyword>
<dbReference type="PANTHER" id="PTHR35848">
    <property type="entry name" value="OXALATE-BINDING PROTEIN"/>
    <property type="match status" value="1"/>
</dbReference>